<gene>
    <name evidence="1" type="ORF">AYBTSS11_LOCUS9012</name>
</gene>
<feature type="non-terminal residue" evidence="1">
    <location>
        <position position="91"/>
    </location>
</feature>
<dbReference type="EMBL" id="OY731400">
    <property type="protein sequence ID" value="CAJ1939220.1"/>
    <property type="molecule type" value="Genomic_DNA"/>
</dbReference>
<proteinExistence type="predicted"/>
<evidence type="ECO:0000313" key="1">
    <source>
        <dbReference type="EMBL" id="CAJ1939220.1"/>
    </source>
</evidence>
<reference evidence="1" key="1">
    <citation type="submission" date="2023-10" db="EMBL/GenBank/DDBJ databases">
        <authorList>
            <person name="Domelevo Entfellner J.-B."/>
        </authorList>
    </citation>
    <scope>NUCLEOTIDE SEQUENCE</scope>
</reference>
<protein>
    <submittedName>
        <fullName evidence="1">Uncharacterized protein</fullName>
    </submittedName>
</protein>
<sequence length="91" mass="10754">MDQTVQEQIKSIWGWMAYQRTRRQVSKATLFLTWVTRFLDGKKAVGDSNICIEEKFNKGGYSYAYNDIRANLDSRIFKTLRYSNVYDPLLM</sequence>
<dbReference type="AlphaFoldDB" id="A0AA86SFI5"/>
<evidence type="ECO:0000313" key="2">
    <source>
        <dbReference type="Proteomes" id="UP001189624"/>
    </source>
</evidence>
<name>A0AA86SFI5_9FABA</name>
<keyword evidence="2" id="KW-1185">Reference proteome</keyword>
<dbReference type="Proteomes" id="UP001189624">
    <property type="component" value="Chromosome 3"/>
</dbReference>
<accession>A0AA86SFI5</accession>
<organism evidence="1 2">
    <name type="scientific">Sphenostylis stenocarpa</name>
    <dbReference type="NCBI Taxonomy" id="92480"/>
    <lineage>
        <taxon>Eukaryota</taxon>
        <taxon>Viridiplantae</taxon>
        <taxon>Streptophyta</taxon>
        <taxon>Embryophyta</taxon>
        <taxon>Tracheophyta</taxon>
        <taxon>Spermatophyta</taxon>
        <taxon>Magnoliopsida</taxon>
        <taxon>eudicotyledons</taxon>
        <taxon>Gunneridae</taxon>
        <taxon>Pentapetalae</taxon>
        <taxon>rosids</taxon>
        <taxon>fabids</taxon>
        <taxon>Fabales</taxon>
        <taxon>Fabaceae</taxon>
        <taxon>Papilionoideae</taxon>
        <taxon>50 kb inversion clade</taxon>
        <taxon>NPAAA clade</taxon>
        <taxon>indigoferoid/millettioid clade</taxon>
        <taxon>Phaseoleae</taxon>
        <taxon>Sphenostylis</taxon>
    </lineage>
</organism>
<dbReference type="Gramene" id="rna-AYBTSS11_LOCUS9012">
    <property type="protein sequence ID" value="CAJ1939220.1"/>
    <property type="gene ID" value="gene-AYBTSS11_LOCUS9012"/>
</dbReference>